<gene>
    <name evidence="1" type="ORF">E5676_scaffold343G00720</name>
</gene>
<accession>A0A5D3E3U1</accession>
<proteinExistence type="predicted"/>
<reference evidence="1 2" key="1">
    <citation type="submission" date="2019-08" db="EMBL/GenBank/DDBJ databases">
        <title>Draft genome sequences of two oriental melons (Cucumis melo L. var makuwa).</title>
        <authorList>
            <person name="Kwon S.-Y."/>
        </authorList>
    </citation>
    <scope>NUCLEOTIDE SEQUENCE [LARGE SCALE GENOMIC DNA]</scope>
    <source>
        <strain evidence="2">cv. Chang Bougi</strain>
        <tissue evidence="1">Leaf</tissue>
    </source>
</reference>
<comment type="caution">
    <text evidence="1">The sequence shown here is derived from an EMBL/GenBank/DDBJ whole genome shotgun (WGS) entry which is preliminary data.</text>
</comment>
<evidence type="ECO:0000313" key="1">
    <source>
        <dbReference type="EMBL" id="TYK30737.1"/>
    </source>
</evidence>
<organism evidence="1 2">
    <name type="scientific">Cucumis melo var. makuwa</name>
    <name type="common">Oriental melon</name>
    <dbReference type="NCBI Taxonomy" id="1194695"/>
    <lineage>
        <taxon>Eukaryota</taxon>
        <taxon>Viridiplantae</taxon>
        <taxon>Streptophyta</taxon>
        <taxon>Embryophyta</taxon>
        <taxon>Tracheophyta</taxon>
        <taxon>Spermatophyta</taxon>
        <taxon>Magnoliopsida</taxon>
        <taxon>eudicotyledons</taxon>
        <taxon>Gunneridae</taxon>
        <taxon>Pentapetalae</taxon>
        <taxon>rosids</taxon>
        <taxon>fabids</taxon>
        <taxon>Cucurbitales</taxon>
        <taxon>Cucurbitaceae</taxon>
        <taxon>Benincaseae</taxon>
        <taxon>Cucumis</taxon>
    </lineage>
</organism>
<dbReference type="AlphaFoldDB" id="A0A5D3E3U1"/>
<dbReference type="PANTHER" id="PTHR15503:SF45">
    <property type="entry name" value="RNA-DIRECTED DNA POLYMERASE HOMOLOG"/>
    <property type="match status" value="1"/>
</dbReference>
<name>A0A5D3E3U1_CUCMM</name>
<sequence>MRLQQLAILKAVSNEGAHLGVPAMQGKRELLEDLGNMERSMLYSTRSGGCTRCYYWMLEHLSEWLAIYTPIGDVLVVSEMLRNCEVLVDGIGFVEVVFRGMWNIIPRSLISVLKAEKLLRKDCTTFLAHLVGVQREKVKPEDIIVVKEFFDVFPDDLSGLPSDREIKFTIELFSGTTPISQAPYRMASSELKELKVQLQELVDKGYIRLSVLTWGAPLLFVKKNDGAFRLCIDYRGSKAVDCGGFKKSLQFQVKSSLVVEIVRRQSEENNLQKKLGKFKEALEVEFELRTDGTIVKQGRLCVSNISEFKDVILEEVHSSA</sequence>
<evidence type="ECO:0000313" key="2">
    <source>
        <dbReference type="Proteomes" id="UP000321947"/>
    </source>
</evidence>
<dbReference type="InterPro" id="IPR032567">
    <property type="entry name" value="RTL1-rel"/>
</dbReference>
<dbReference type="EMBL" id="SSTD01000240">
    <property type="protein sequence ID" value="TYK30737.1"/>
    <property type="molecule type" value="Genomic_DNA"/>
</dbReference>
<dbReference type="Gene3D" id="3.10.10.10">
    <property type="entry name" value="HIV Type 1 Reverse Transcriptase, subunit A, domain 1"/>
    <property type="match status" value="1"/>
</dbReference>
<protein>
    <submittedName>
        <fullName evidence="1">Putative Retrotransposon protein</fullName>
    </submittedName>
</protein>
<dbReference type="PANTHER" id="PTHR15503">
    <property type="entry name" value="LDOC1 RELATED"/>
    <property type="match status" value="1"/>
</dbReference>
<dbReference type="SUPFAM" id="SSF56672">
    <property type="entry name" value="DNA/RNA polymerases"/>
    <property type="match status" value="1"/>
</dbReference>
<dbReference type="Proteomes" id="UP000321947">
    <property type="component" value="Unassembled WGS sequence"/>
</dbReference>
<dbReference type="InterPro" id="IPR043502">
    <property type="entry name" value="DNA/RNA_pol_sf"/>
</dbReference>